<proteinExistence type="predicted"/>
<dbReference type="Pfam" id="PF13456">
    <property type="entry name" value="RVT_3"/>
    <property type="match status" value="1"/>
</dbReference>
<evidence type="ECO:0000313" key="2">
    <source>
        <dbReference type="EMBL" id="MBA0570243.1"/>
    </source>
</evidence>
<organism evidence="2 3">
    <name type="scientific">Gossypium lobatum</name>
    <dbReference type="NCBI Taxonomy" id="34289"/>
    <lineage>
        <taxon>Eukaryota</taxon>
        <taxon>Viridiplantae</taxon>
        <taxon>Streptophyta</taxon>
        <taxon>Embryophyta</taxon>
        <taxon>Tracheophyta</taxon>
        <taxon>Spermatophyta</taxon>
        <taxon>Magnoliopsida</taxon>
        <taxon>eudicotyledons</taxon>
        <taxon>Gunneridae</taxon>
        <taxon>Pentapetalae</taxon>
        <taxon>rosids</taxon>
        <taxon>malvids</taxon>
        <taxon>Malvales</taxon>
        <taxon>Malvaceae</taxon>
        <taxon>Malvoideae</taxon>
        <taxon>Gossypium</taxon>
    </lineage>
</organism>
<dbReference type="AlphaFoldDB" id="A0A7J8N014"/>
<evidence type="ECO:0000313" key="3">
    <source>
        <dbReference type="Proteomes" id="UP000593572"/>
    </source>
</evidence>
<dbReference type="GO" id="GO:0004523">
    <property type="term" value="F:RNA-DNA hybrid ribonuclease activity"/>
    <property type="evidence" value="ECO:0007669"/>
    <property type="project" value="InterPro"/>
</dbReference>
<dbReference type="GO" id="GO:0003676">
    <property type="term" value="F:nucleic acid binding"/>
    <property type="evidence" value="ECO:0007669"/>
    <property type="project" value="InterPro"/>
</dbReference>
<keyword evidence="3" id="KW-1185">Reference proteome</keyword>
<sequence length="112" mass="12516">MHQRISYMSFETAHWLKKFGNRSTQIPMVGKLAGHASLDYWLGAYGRITYLNTDGVVRVDSGVAAAGEVLSDKNGEWILGYNKYLGNCSILDAKLWGILDSLKHIQRRGDAK</sequence>
<dbReference type="CDD" id="cd06222">
    <property type="entry name" value="RNase_H_like"/>
    <property type="match status" value="1"/>
</dbReference>
<dbReference type="Proteomes" id="UP000593572">
    <property type="component" value="Unassembled WGS sequence"/>
</dbReference>
<dbReference type="InterPro" id="IPR044730">
    <property type="entry name" value="RNase_H-like_dom_plant"/>
</dbReference>
<accession>A0A7J8N014</accession>
<dbReference type="EMBL" id="JABEZX010000011">
    <property type="protein sequence ID" value="MBA0570243.1"/>
    <property type="molecule type" value="Genomic_DNA"/>
</dbReference>
<comment type="caution">
    <text evidence="2">The sequence shown here is derived from an EMBL/GenBank/DDBJ whole genome shotgun (WGS) entry which is preliminary data.</text>
</comment>
<reference evidence="2 3" key="1">
    <citation type="journal article" date="2019" name="Genome Biol. Evol.">
        <title>Insights into the evolution of the New World diploid cottons (Gossypium, subgenus Houzingenia) based on genome sequencing.</title>
        <authorList>
            <person name="Grover C.E."/>
            <person name="Arick M.A. 2nd"/>
            <person name="Thrash A."/>
            <person name="Conover J.L."/>
            <person name="Sanders W.S."/>
            <person name="Peterson D.G."/>
            <person name="Frelichowski J.E."/>
            <person name="Scheffler J.A."/>
            <person name="Scheffler B.E."/>
            <person name="Wendel J.F."/>
        </authorList>
    </citation>
    <scope>NUCLEOTIDE SEQUENCE [LARGE SCALE GENOMIC DNA]</scope>
    <source>
        <strain evidence="2">157</strain>
        <tissue evidence="2">Leaf</tissue>
    </source>
</reference>
<name>A0A7J8N014_9ROSI</name>
<evidence type="ECO:0000259" key="1">
    <source>
        <dbReference type="Pfam" id="PF13456"/>
    </source>
</evidence>
<protein>
    <recommendedName>
        <fullName evidence="1">RNase H type-1 domain-containing protein</fullName>
    </recommendedName>
</protein>
<feature type="domain" description="RNase H type-1" evidence="1">
    <location>
        <begin position="52"/>
        <end position="109"/>
    </location>
</feature>
<feature type="non-terminal residue" evidence="2">
    <location>
        <position position="112"/>
    </location>
</feature>
<gene>
    <name evidence="2" type="ORF">Golob_003922</name>
</gene>
<dbReference type="InterPro" id="IPR002156">
    <property type="entry name" value="RNaseH_domain"/>
</dbReference>